<evidence type="ECO:0000313" key="1">
    <source>
        <dbReference type="EMBL" id="MFB9785415.1"/>
    </source>
</evidence>
<evidence type="ECO:0000313" key="2">
    <source>
        <dbReference type="Proteomes" id="UP001589587"/>
    </source>
</evidence>
<name>A0ABV5XSG3_9NOCA</name>
<protein>
    <submittedName>
        <fullName evidence="1">Uncharacterized protein</fullName>
    </submittedName>
</protein>
<gene>
    <name evidence="1" type="ORF">ACFFQ6_37580</name>
</gene>
<dbReference type="RefSeq" id="WP_064113411.1">
    <property type="nucleotide sequence ID" value="NZ_JBHMAS010000121.1"/>
</dbReference>
<dbReference type="EMBL" id="JBHMAS010000121">
    <property type="protein sequence ID" value="MFB9785415.1"/>
    <property type="molecule type" value="Genomic_DNA"/>
</dbReference>
<organism evidence="1 2">
    <name type="scientific">Rhodococcus baikonurensis</name>
    <dbReference type="NCBI Taxonomy" id="172041"/>
    <lineage>
        <taxon>Bacteria</taxon>
        <taxon>Bacillati</taxon>
        <taxon>Actinomycetota</taxon>
        <taxon>Actinomycetes</taxon>
        <taxon>Mycobacteriales</taxon>
        <taxon>Nocardiaceae</taxon>
        <taxon>Rhodococcus</taxon>
        <taxon>Rhodococcus erythropolis group</taxon>
    </lineage>
</organism>
<dbReference type="Proteomes" id="UP001589587">
    <property type="component" value="Unassembled WGS sequence"/>
</dbReference>
<accession>A0ABV5XSG3</accession>
<keyword evidence="2" id="KW-1185">Reference proteome</keyword>
<reference evidence="1 2" key="1">
    <citation type="submission" date="2024-09" db="EMBL/GenBank/DDBJ databases">
        <authorList>
            <person name="Sun Q."/>
            <person name="Mori K."/>
        </authorList>
    </citation>
    <scope>NUCLEOTIDE SEQUENCE [LARGE SCALE GENOMIC DNA]</scope>
    <source>
        <strain evidence="1 2">JCM 11411</strain>
    </source>
</reference>
<proteinExistence type="predicted"/>
<sequence length="73" mass="7977">MEVQAAVGFEFVDETFTVTVGAPEGFDQAARRAIRHSVARAGEWNADNPDSIAPRLEDADAYRVVAVRVSVDR</sequence>
<comment type="caution">
    <text evidence="1">The sequence shown here is derived from an EMBL/GenBank/DDBJ whole genome shotgun (WGS) entry which is preliminary data.</text>
</comment>